<dbReference type="CDD" id="cd05237">
    <property type="entry name" value="UDP_invert_4-6DH_SDR_e"/>
    <property type="match status" value="1"/>
</dbReference>
<reference evidence="4 5" key="1">
    <citation type="journal article" date="2018" name="ISME J.">
        <title>Endosymbiont genomes yield clues of tubeworm success.</title>
        <authorList>
            <person name="Li Y."/>
            <person name="Liles M.R."/>
            <person name="Halanych K.M."/>
        </authorList>
    </citation>
    <scope>NUCLEOTIDE SEQUENCE [LARGE SCALE GENOMIC DNA]</scope>
    <source>
        <strain evidence="4">A1462</strain>
    </source>
</reference>
<organism evidence="4 5">
    <name type="scientific">endosymbiont of Escarpia spicata</name>
    <dbReference type="NCBI Taxonomy" id="2200908"/>
    <lineage>
        <taxon>Bacteria</taxon>
        <taxon>Pseudomonadati</taxon>
        <taxon>Pseudomonadota</taxon>
        <taxon>Gammaproteobacteria</taxon>
        <taxon>sulfur-oxidizing symbionts</taxon>
    </lineage>
</organism>
<keyword evidence="2" id="KW-0472">Membrane</keyword>
<evidence type="ECO:0000256" key="2">
    <source>
        <dbReference type="SAM" id="Phobius"/>
    </source>
</evidence>
<feature type="transmembrane region" description="Helical" evidence="2">
    <location>
        <begin position="115"/>
        <end position="132"/>
    </location>
</feature>
<keyword evidence="2" id="KW-0812">Transmembrane</keyword>
<feature type="domain" description="Polysaccharide biosynthesis protein CapD-like" evidence="3">
    <location>
        <begin position="288"/>
        <end position="570"/>
    </location>
</feature>
<dbReference type="InterPro" id="IPR036291">
    <property type="entry name" value="NAD(P)-bd_dom_sf"/>
</dbReference>
<keyword evidence="5" id="KW-1185">Reference proteome</keyword>
<comment type="similarity">
    <text evidence="1">Belongs to the polysaccharide synthase family.</text>
</comment>
<protein>
    <submittedName>
        <fullName evidence="4">Polysaccharide biosynthesis protein</fullName>
    </submittedName>
</protein>
<dbReference type="Pfam" id="PF02719">
    <property type="entry name" value="Polysacc_synt_2"/>
    <property type="match status" value="1"/>
</dbReference>
<evidence type="ECO:0000313" key="4">
    <source>
        <dbReference type="EMBL" id="RDH83381.1"/>
    </source>
</evidence>
<feature type="transmembrane region" description="Helical" evidence="2">
    <location>
        <begin position="50"/>
        <end position="70"/>
    </location>
</feature>
<keyword evidence="2" id="KW-1133">Transmembrane helix</keyword>
<name>A0A370DES7_9GAMM</name>
<sequence>MRKNIIPARFQSQGTALIHDTLMVPIAWTLAFWLRYNLGILPVEFFDEGLKALLIILPVQLGAFIAFGLYRGIWRFASLPDLLRILKAVAVGSAIGMALLFVITRAEEIPRSVPVIYTLLLLLLLSGPRMIYRWLKDNRLYLSSGQRVLIVGAGKAGEMLARDILRNRHDAFQPMAFADDNPRHHGRDIHGIPVAGGCDAIPALTEQYEIDIIMLALPSATSSQMRRVVEFCEQAHIPFQAVPQLNDLMSGNVRINDLREVSIEDLLGREPVSLDWPAIEQALSNKTVLITGGGGSIGSELCRQLARLKPTRLVILEQSEFNLYSIEMELQKAFPDLELECHLGDVTDRPYVDDVFTRHRPDVIFHAAAYKHVPMLEPQLRQAMRNNVLGTRNVAEAANQFNSSVFVLVSTDKAVNPANIMGASKRAAEIFCQNLNAHSNTRFITTRFGNVLGSAGSVIPLFRKQIAAGGPVTVTDPRMERYFMTIPEACQLIMQTVVLGDGGEIFVLDMGEPVKISYLAEQMIHLSGKKPGEDIEIEYIGLRPGEKLFEELFHEKEALDKTRHEKVFLARHRKVDWEGLTETMKTVAEACESMNIQRLDEALHSLVPEHGPQPNGQSNSNGAEIIYLKK</sequence>
<dbReference type="Gene3D" id="3.40.50.720">
    <property type="entry name" value="NAD(P)-binding Rossmann-like Domain"/>
    <property type="match status" value="2"/>
</dbReference>
<dbReference type="Pfam" id="PF13727">
    <property type="entry name" value="CoA_binding_3"/>
    <property type="match status" value="1"/>
</dbReference>
<evidence type="ECO:0000259" key="3">
    <source>
        <dbReference type="Pfam" id="PF02719"/>
    </source>
</evidence>
<dbReference type="SUPFAM" id="SSF51735">
    <property type="entry name" value="NAD(P)-binding Rossmann-fold domains"/>
    <property type="match status" value="2"/>
</dbReference>
<accession>A0A370DES7</accession>
<dbReference type="PANTHER" id="PTHR43318">
    <property type="entry name" value="UDP-N-ACETYLGLUCOSAMINE 4,6-DEHYDRATASE"/>
    <property type="match status" value="1"/>
</dbReference>
<gene>
    <name evidence="4" type="ORF">DIZ78_15425</name>
</gene>
<evidence type="ECO:0000313" key="5">
    <source>
        <dbReference type="Proteomes" id="UP000254771"/>
    </source>
</evidence>
<proteinExistence type="inferred from homology"/>
<dbReference type="AlphaFoldDB" id="A0A370DES7"/>
<dbReference type="Proteomes" id="UP000254771">
    <property type="component" value="Unassembled WGS sequence"/>
</dbReference>
<feature type="transmembrane region" description="Helical" evidence="2">
    <location>
        <begin position="82"/>
        <end position="103"/>
    </location>
</feature>
<evidence type="ECO:0000256" key="1">
    <source>
        <dbReference type="ARBA" id="ARBA00007430"/>
    </source>
</evidence>
<dbReference type="PANTHER" id="PTHR43318:SF1">
    <property type="entry name" value="POLYSACCHARIDE BIOSYNTHESIS PROTEIN EPSC-RELATED"/>
    <property type="match status" value="1"/>
</dbReference>
<dbReference type="InterPro" id="IPR051203">
    <property type="entry name" value="Polysaccharide_Synthase-Rel"/>
</dbReference>
<comment type="caution">
    <text evidence="4">The sequence shown here is derived from an EMBL/GenBank/DDBJ whole genome shotgun (WGS) entry which is preliminary data.</text>
</comment>
<dbReference type="InterPro" id="IPR003869">
    <property type="entry name" value="Polysac_CapD-like"/>
</dbReference>
<dbReference type="EMBL" id="QFXE01000020">
    <property type="protein sequence ID" value="RDH83381.1"/>
    <property type="molecule type" value="Genomic_DNA"/>
</dbReference>